<keyword evidence="3" id="KW-1185">Reference proteome</keyword>
<protein>
    <recommendedName>
        <fullName evidence="1">Extensin-like C-terminal domain-containing protein</fullName>
    </recommendedName>
</protein>
<feature type="domain" description="Extensin-like C-terminal" evidence="1">
    <location>
        <begin position="2"/>
        <end position="117"/>
    </location>
</feature>
<name>A0ABQ1GCQ8_9GAMM</name>
<dbReference type="InterPro" id="IPR009683">
    <property type="entry name" value="Extensin-like_C"/>
</dbReference>
<dbReference type="Proteomes" id="UP000627464">
    <property type="component" value="Unassembled WGS sequence"/>
</dbReference>
<proteinExistence type="predicted"/>
<evidence type="ECO:0000313" key="3">
    <source>
        <dbReference type="Proteomes" id="UP000627464"/>
    </source>
</evidence>
<organism evidence="2 3">
    <name type="scientific">Hafnia psychrotolerans</name>
    <dbReference type="NCBI Taxonomy" id="1477018"/>
    <lineage>
        <taxon>Bacteria</taxon>
        <taxon>Pseudomonadati</taxon>
        <taxon>Pseudomonadota</taxon>
        <taxon>Gammaproteobacteria</taxon>
        <taxon>Enterobacterales</taxon>
        <taxon>Hafniaceae</taxon>
        <taxon>Hafnia</taxon>
    </lineage>
</organism>
<reference evidence="3" key="1">
    <citation type="journal article" date="2019" name="Int. J. Syst. Evol. Microbiol.">
        <title>The Global Catalogue of Microorganisms (GCM) 10K type strain sequencing project: providing services to taxonomists for standard genome sequencing and annotation.</title>
        <authorList>
            <consortium name="The Broad Institute Genomics Platform"/>
            <consortium name="The Broad Institute Genome Sequencing Center for Infectious Disease"/>
            <person name="Wu L."/>
            <person name="Ma J."/>
        </authorList>
    </citation>
    <scope>NUCLEOTIDE SEQUENCE [LARGE SCALE GENOMIC DNA]</scope>
    <source>
        <strain evidence="3">CGMCC 1.12806</strain>
    </source>
</reference>
<accession>A0ABQ1GCQ8</accession>
<gene>
    <name evidence="2" type="ORF">GCM10011328_14850</name>
</gene>
<sequence length="117" mass="13088">MFIVQVAKPQARTQLGSDLIRIDHLGSYACRNVYDRPEAKLSEHATAEALDVAGFRLADGTDVTVLKGWKEQKPRGDYIRAIFRESCPYFGNSIGPDYNAAHANHFHFGMRGVGFCR</sequence>
<dbReference type="EMBL" id="BMFZ01000003">
    <property type="protein sequence ID" value="GGA40942.1"/>
    <property type="molecule type" value="Genomic_DNA"/>
</dbReference>
<comment type="caution">
    <text evidence="2">The sequence shown here is derived from an EMBL/GenBank/DDBJ whole genome shotgun (WGS) entry which is preliminary data.</text>
</comment>
<evidence type="ECO:0000259" key="1">
    <source>
        <dbReference type="Pfam" id="PF06904"/>
    </source>
</evidence>
<evidence type="ECO:0000313" key="2">
    <source>
        <dbReference type="EMBL" id="GGA40942.1"/>
    </source>
</evidence>
<dbReference type="Pfam" id="PF06904">
    <property type="entry name" value="Extensin-like_C"/>
    <property type="match status" value="1"/>
</dbReference>